<accession>A0A8C6FLV0</accession>
<dbReference type="Ensembl" id="ENSMMST00000017303.1">
    <property type="protein sequence ID" value="ENSMMSP00000015661.1"/>
    <property type="gene ID" value="ENSMMSG00000011925.1"/>
</dbReference>
<reference evidence="2" key="1">
    <citation type="submission" date="2025-08" db="UniProtKB">
        <authorList>
            <consortium name="Ensembl"/>
        </authorList>
    </citation>
    <scope>IDENTIFICATION</scope>
</reference>
<dbReference type="Proteomes" id="UP000694544">
    <property type="component" value="Unplaced"/>
</dbReference>
<keyword evidence="3" id="KW-1185">Reference proteome</keyword>
<evidence type="ECO:0000313" key="3">
    <source>
        <dbReference type="Proteomes" id="UP000694544"/>
    </source>
</evidence>
<protein>
    <submittedName>
        <fullName evidence="2">Uncharacterized protein</fullName>
    </submittedName>
</protein>
<name>A0A8C6FLV0_MOSMO</name>
<feature type="transmembrane region" description="Helical" evidence="1">
    <location>
        <begin position="41"/>
        <end position="60"/>
    </location>
</feature>
<organism evidence="2 3">
    <name type="scientific">Moschus moschiferus</name>
    <name type="common">Siberian musk deer</name>
    <name type="synonym">Moschus sibiricus</name>
    <dbReference type="NCBI Taxonomy" id="68415"/>
    <lineage>
        <taxon>Eukaryota</taxon>
        <taxon>Metazoa</taxon>
        <taxon>Chordata</taxon>
        <taxon>Craniata</taxon>
        <taxon>Vertebrata</taxon>
        <taxon>Euteleostomi</taxon>
        <taxon>Mammalia</taxon>
        <taxon>Eutheria</taxon>
        <taxon>Laurasiatheria</taxon>
        <taxon>Artiodactyla</taxon>
        <taxon>Ruminantia</taxon>
        <taxon>Pecora</taxon>
        <taxon>Moschidae</taxon>
        <taxon>Moschus</taxon>
    </lineage>
</organism>
<evidence type="ECO:0000256" key="1">
    <source>
        <dbReference type="SAM" id="Phobius"/>
    </source>
</evidence>
<dbReference type="AlphaFoldDB" id="A0A8C6FLV0"/>
<keyword evidence="1" id="KW-0472">Membrane</keyword>
<keyword evidence="1" id="KW-1133">Transmembrane helix</keyword>
<keyword evidence="1" id="KW-0812">Transmembrane</keyword>
<reference evidence="2" key="2">
    <citation type="submission" date="2025-09" db="UniProtKB">
        <authorList>
            <consortium name="Ensembl"/>
        </authorList>
    </citation>
    <scope>IDENTIFICATION</scope>
</reference>
<proteinExistence type="predicted"/>
<sequence>ILTILSLPIHEQKYLSISLSHFQFSSSVFYSFQGISFSPSWLSLFLGILYFLMFCFPFNYKFNFTASDLSVQIVCFFLSQS</sequence>
<evidence type="ECO:0000313" key="2">
    <source>
        <dbReference type="Ensembl" id="ENSMMSP00000015661.1"/>
    </source>
</evidence>